<organism evidence="1">
    <name type="scientific">marine sediment metagenome</name>
    <dbReference type="NCBI Taxonomy" id="412755"/>
    <lineage>
        <taxon>unclassified sequences</taxon>
        <taxon>metagenomes</taxon>
        <taxon>ecological metagenomes</taxon>
    </lineage>
</organism>
<protein>
    <submittedName>
        <fullName evidence="1">Uncharacterized protein</fullName>
    </submittedName>
</protein>
<dbReference type="EMBL" id="LAZR01000330">
    <property type="protein sequence ID" value="KKN74175.1"/>
    <property type="molecule type" value="Genomic_DNA"/>
</dbReference>
<gene>
    <name evidence="1" type="ORF">LCGC14_0392610</name>
</gene>
<reference evidence="1" key="1">
    <citation type="journal article" date="2015" name="Nature">
        <title>Complex archaea that bridge the gap between prokaryotes and eukaryotes.</title>
        <authorList>
            <person name="Spang A."/>
            <person name="Saw J.H."/>
            <person name="Jorgensen S.L."/>
            <person name="Zaremba-Niedzwiedzka K."/>
            <person name="Martijn J."/>
            <person name="Lind A.E."/>
            <person name="van Eijk R."/>
            <person name="Schleper C."/>
            <person name="Guy L."/>
            <person name="Ettema T.J."/>
        </authorList>
    </citation>
    <scope>NUCLEOTIDE SEQUENCE</scope>
</reference>
<proteinExistence type="predicted"/>
<accession>A0A0F9SYY2</accession>
<evidence type="ECO:0000313" key="1">
    <source>
        <dbReference type="EMBL" id="KKN74175.1"/>
    </source>
</evidence>
<dbReference type="AlphaFoldDB" id="A0A0F9SYY2"/>
<comment type="caution">
    <text evidence="1">The sequence shown here is derived from an EMBL/GenBank/DDBJ whole genome shotgun (WGS) entry which is preliminary data.</text>
</comment>
<sequence>MTDLTRSTSKDNKFHLGQYELAGMIRPAIRSYRFHNNNQNPEAIIIPFVKEVDGIRIEYGKSDPLQVEIAAEAKMDAQDMANEQIIEEQEEEPACPPHWYNDEGLCKVCGASAEDEE</sequence>
<name>A0A0F9SYY2_9ZZZZ</name>